<dbReference type="EMBL" id="AZBU02000002">
    <property type="protein sequence ID" value="TKR95201.1"/>
    <property type="molecule type" value="Genomic_DNA"/>
</dbReference>
<evidence type="ECO:0000313" key="1">
    <source>
        <dbReference type="EMBL" id="TKR95201.1"/>
    </source>
</evidence>
<sequence>MDQLPFVFVDSVAHLVSRESARQFPQIENSLWNHVGQTHSKKRVDFRVIIACGQVSYIQESLGDFQQALFEGDCRYTRIHRVSIHVTDDSRNESDFTYLQKLFCRIPVQKLVILGRDQPSEKLILLSKFNVETLDISEYCPKDILEFHLFKNEHLRTIRVRSPSCLVMTRLVKSWKTGELQKLDFSIGERNYLCNLEGEVMEYDQVYRKSQDGFTRSLRFMV</sequence>
<name>A0A4U5PG16_STECR</name>
<dbReference type="Proteomes" id="UP000298663">
    <property type="component" value="Unassembled WGS sequence"/>
</dbReference>
<dbReference type="AlphaFoldDB" id="A0A4U5PG16"/>
<evidence type="ECO:0000313" key="2">
    <source>
        <dbReference type="Proteomes" id="UP000298663"/>
    </source>
</evidence>
<protein>
    <submittedName>
        <fullName evidence="1">Uncharacterized protein</fullName>
    </submittedName>
</protein>
<reference evidence="1 2" key="1">
    <citation type="journal article" date="2015" name="Genome Biol.">
        <title>Comparative genomics of Steinernema reveals deeply conserved gene regulatory networks.</title>
        <authorList>
            <person name="Dillman A.R."/>
            <person name="Macchietto M."/>
            <person name="Porter C.F."/>
            <person name="Rogers A."/>
            <person name="Williams B."/>
            <person name="Antoshechkin I."/>
            <person name="Lee M.M."/>
            <person name="Goodwin Z."/>
            <person name="Lu X."/>
            <person name="Lewis E.E."/>
            <person name="Goodrich-Blair H."/>
            <person name="Stock S.P."/>
            <person name="Adams B.J."/>
            <person name="Sternberg P.W."/>
            <person name="Mortazavi A."/>
        </authorList>
    </citation>
    <scope>NUCLEOTIDE SEQUENCE [LARGE SCALE GENOMIC DNA]</scope>
    <source>
        <strain evidence="1 2">ALL</strain>
    </source>
</reference>
<accession>A0A4U5PG16</accession>
<organism evidence="1 2">
    <name type="scientific">Steinernema carpocapsae</name>
    <name type="common">Entomopathogenic nematode</name>
    <dbReference type="NCBI Taxonomy" id="34508"/>
    <lineage>
        <taxon>Eukaryota</taxon>
        <taxon>Metazoa</taxon>
        <taxon>Ecdysozoa</taxon>
        <taxon>Nematoda</taxon>
        <taxon>Chromadorea</taxon>
        <taxon>Rhabditida</taxon>
        <taxon>Tylenchina</taxon>
        <taxon>Panagrolaimomorpha</taxon>
        <taxon>Strongyloidoidea</taxon>
        <taxon>Steinernematidae</taxon>
        <taxon>Steinernema</taxon>
    </lineage>
</organism>
<gene>
    <name evidence="1" type="ORF">L596_009399</name>
</gene>
<reference evidence="1 2" key="2">
    <citation type="journal article" date="2019" name="G3 (Bethesda)">
        <title>Hybrid Assembly of the Genome of the Entomopathogenic Nematode Steinernema carpocapsae Identifies the X-Chromosome.</title>
        <authorList>
            <person name="Serra L."/>
            <person name="Macchietto M."/>
            <person name="Macias-Munoz A."/>
            <person name="McGill C.J."/>
            <person name="Rodriguez I.M."/>
            <person name="Rodriguez B."/>
            <person name="Murad R."/>
            <person name="Mortazavi A."/>
        </authorList>
    </citation>
    <scope>NUCLEOTIDE SEQUENCE [LARGE SCALE GENOMIC DNA]</scope>
    <source>
        <strain evidence="1 2">ALL</strain>
    </source>
</reference>
<comment type="caution">
    <text evidence="1">The sequence shown here is derived from an EMBL/GenBank/DDBJ whole genome shotgun (WGS) entry which is preliminary data.</text>
</comment>
<proteinExistence type="predicted"/>
<keyword evidence="2" id="KW-1185">Reference proteome</keyword>